<evidence type="ECO:0000256" key="2">
    <source>
        <dbReference type="ARBA" id="ARBA00022793"/>
    </source>
</evidence>
<organism evidence="7 8">
    <name type="scientific">Cephaloticoccus primus</name>
    <dbReference type="NCBI Taxonomy" id="1548207"/>
    <lineage>
        <taxon>Bacteria</taxon>
        <taxon>Pseudomonadati</taxon>
        <taxon>Verrucomicrobiota</taxon>
        <taxon>Opitutia</taxon>
        <taxon>Opitutales</taxon>
        <taxon>Opitutaceae</taxon>
        <taxon>Cephaloticoccus</taxon>
    </lineage>
</organism>
<keyword evidence="2" id="KW-0210">Decarboxylase</keyword>
<dbReference type="STRING" id="1548207.AXK11_06940"/>
<dbReference type="Gene3D" id="3.20.20.10">
    <property type="entry name" value="Alanine racemase"/>
    <property type="match status" value="1"/>
</dbReference>
<evidence type="ECO:0000256" key="5">
    <source>
        <dbReference type="PIRSR" id="PIRSR600183-50"/>
    </source>
</evidence>
<dbReference type="InterPro" id="IPR022644">
    <property type="entry name" value="De-COase2_N"/>
</dbReference>
<dbReference type="GO" id="GO:0008836">
    <property type="term" value="F:diaminopimelate decarboxylase activity"/>
    <property type="evidence" value="ECO:0007669"/>
    <property type="project" value="InterPro"/>
</dbReference>
<evidence type="ECO:0000259" key="6">
    <source>
        <dbReference type="Pfam" id="PF02784"/>
    </source>
</evidence>
<dbReference type="PRINTS" id="PR01179">
    <property type="entry name" value="ODADCRBXLASE"/>
</dbReference>
<dbReference type="RefSeq" id="WP_068630609.1">
    <property type="nucleotide sequence ID" value="NZ_LSZQ01000052.1"/>
</dbReference>
<dbReference type="PANTHER" id="PTHR43727">
    <property type="entry name" value="DIAMINOPIMELATE DECARBOXYLASE"/>
    <property type="match status" value="1"/>
</dbReference>
<protein>
    <submittedName>
        <fullName evidence="7">Diaminopimelate decarboxylase</fullName>
    </submittedName>
</protein>
<evidence type="ECO:0000256" key="3">
    <source>
        <dbReference type="ARBA" id="ARBA00022898"/>
    </source>
</evidence>
<keyword evidence="3 5" id="KW-0663">Pyridoxal phosphate</keyword>
<dbReference type="FunFam" id="3.20.20.10:FF:000003">
    <property type="entry name" value="Diaminopimelate decarboxylase"/>
    <property type="match status" value="1"/>
</dbReference>
<feature type="active site" description="Proton donor" evidence="5">
    <location>
        <position position="347"/>
    </location>
</feature>
<dbReference type="InterPro" id="IPR002986">
    <property type="entry name" value="DAP_deCOOHase_LysA"/>
</dbReference>
<accession>A0A139SKR9</accession>
<dbReference type="GO" id="GO:0009089">
    <property type="term" value="P:lysine biosynthetic process via diaminopimelate"/>
    <property type="evidence" value="ECO:0007669"/>
    <property type="project" value="InterPro"/>
</dbReference>
<dbReference type="PRINTS" id="PR01181">
    <property type="entry name" value="DAPDCRBXLASE"/>
</dbReference>
<dbReference type="AlphaFoldDB" id="A0A139SKR9"/>
<dbReference type="Proteomes" id="UP000070058">
    <property type="component" value="Unassembled WGS sequence"/>
</dbReference>
<dbReference type="PANTHER" id="PTHR43727:SF2">
    <property type="entry name" value="GROUP IV DECARBOXYLASE"/>
    <property type="match status" value="1"/>
</dbReference>
<dbReference type="OrthoDB" id="9802241at2"/>
<evidence type="ECO:0000256" key="4">
    <source>
        <dbReference type="ARBA" id="ARBA00023239"/>
    </source>
</evidence>
<name>A0A139SKR9_9BACT</name>
<feature type="modified residue" description="N6-(pyridoxal phosphate)lysine" evidence="5">
    <location>
        <position position="57"/>
    </location>
</feature>
<dbReference type="Pfam" id="PF02784">
    <property type="entry name" value="Orn_Arg_deC_N"/>
    <property type="match status" value="1"/>
</dbReference>
<dbReference type="InterPro" id="IPR009006">
    <property type="entry name" value="Ala_racemase/Decarboxylase_C"/>
</dbReference>
<dbReference type="InterPro" id="IPR000183">
    <property type="entry name" value="Orn/DAP/Arg_de-COase"/>
</dbReference>
<sequence>MSSKSLPFTRAQLEAIAAAVPTPFHIYDEAAIRANARAFYAAFDWVPGGFKNYYAVKALPNPHILDVLKAEGMGGDCSSLAELKLCAAAGLSGESIIFTSNDTPAHEYRAAAELGAIINLDDLSHIGFLETALGGRLPEFLCCRYNPGPLKAGNAIIGKPEEAKYGFTREQLIEGYRLLQQKGVRRFGLHTMVASNELNPAYFVETAQMLFDLAVELHRELGLRLEFINLGGGIGIPYRPEQPRVDLAALGVQIKAAYDATIVAAGLAPIRLAMECGRMVTGPYGYLVSRVIHKKKTYKNYVGLDACMANLMRPGMYGAYHHISVPGRAGSEGGGATLCCDVTGSLCENNDKFAIDREIPEPEVGDLLVIHDTGAHGHSMGFNYNGKLRSAELLWQGTDAQGAPRWRLIRRAETYADHFATLDYPGLTTQ</sequence>
<proteinExistence type="predicted"/>
<keyword evidence="8" id="KW-1185">Reference proteome</keyword>
<dbReference type="InterPro" id="IPR022653">
    <property type="entry name" value="De-COase2_pyr-phos_BS"/>
</dbReference>
<comment type="cofactor">
    <cofactor evidence="1 5">
        <name>pyridoxal 5'-phosphate</name>
        <dbReference type="ChEBI" id="CHEBI:597326"/>
    </cofactor>
</comment>
<evidence type="ECO:0000313" key="8">
    <source>
        <dbReference type="Proteomes" id="UP000070058"/>
    </source>
</evidence>
<gene>
    <name evidence="7" type="ORF">AXK11_06940</name>
</gene>
<keyword evidence="4" id="KW-0456">Lyase</keyword>
<dbReference type="EMBL" id="LSZQ01000052">
    <property type="protein sequence ID" value="KXU35084.1"/>
    <property type="molecule type" value="Genomic_DNA"/>
</dbReference>
<dbReference type="PROSITE" id="PS00879">
    <property type="entry name" value="ODR_DC_2_2"/>
    <property type="match status" value="1"/>
</dbReference>
<comment type="caution">
    <text evidence="7">The sequence shown here is derived from an EMBL/GenBank/DDBJ whole genome shotgun (WGS) entry which is preliminary data.</text>
</comment>
<evidence type="ECO:0000256" key="1">
    <source>
        <dbReference type="ARBA" id="ARBA00001933"/>
    </source>
</evidence>
<reference evidence="8" key="1">
    <citation type="submission" date="2016-02" db="EMBL/GenBank/DDBJ databases">
        <authorList>
            <person name="Sanders J.G."/>
            <person name="Lin J.Y."/>
            <person name="Wertz J.T."/>
            <person name="Russell J.A."/>
            <person name="Moreau C.S."/>
            <person name="Powell S."/>
        </authorList>
    </citation>
    <scope>NUCLEOTIDE SEQUENCE [LARGE SCALE GENOMIC DNA]</scope>
    <source>
        <strain evidence="8">CAG34</strain>
    </source>
</reference>
<dbReference type="InterPro" id="IPR022657">
    <property type="entry name" value="De-COase2_CS"/>
</dbReference>
<dbReference type="PROSITE" id="PS00878">
    <property type="entry name" value="ODR_DC_2_1"/>
    <property type="match status" value="1"/>
</dbReference>
<evidence type="ECO:0000313" key="7">
    <source>
        <dbReference type="EMBL" id="KXU35084.1"/>
    </source>
</evidence>
<dbReference type="SUPFAM" id="SSF50621">
    <property type="entry name" value="Alanine racemase C-terminal domain-like"/>
    <property type="match status" value="1"/>
</dbReference>
<dbReference type="CDD" id="cd06828">
    <property type="entry name" value="PLPDE_III_DapDC"/>
    <property type="match status" value="1"/>
</dbReference>
<dbReference type="Gene3D" id="2.40.37.10">
    <property type="entry name" value="Lyase, Ornithine Decarboxylase, Chain A, domain 1"/>
    <property type="match status" value="1"/>
</dbReference>
<dbReference type="SUPFAM" id="SSF51419">
    <property type="entry name" value="PLP-binding barrel"/>
    <property type="match status" value="1"/>
</dbReference>
<feature type="domain" description="Orn/DAP/Arg decarboxylase 2 N-terminal" evidence="6">
    <location>
        <begin position="31"/>
        <end position="281"/>
    </location>
</feature>
<dbReference type="InterPro" id="IPR029066">
    <property type="entry name" value="PLP-binding_barrel"/>
</dbReference>